<feature type="domain" description="Core-binding (CB)" evidence="11">
    <location>
        <begin position="40"/>
        <end position="145"/>
    </location>
</feature>
<evidence type="ECO:0000256" key="9">
    <source>
        <dbReference type="PROSITE-ProRule" id="PRU01248"/>
    </source>
</evidence>
<evidence type="ECO:0000256" key="3">
    <source>
        <dbReference type="ARBA" id="ARBA00022618"/>
    </source>
</evidence>
<gene>
    <name evidence="12" type="ORF">E5K04_15695</name>
</gene>
<evidence type="ECO:0000313" key="13">
    <source>
        <dbReference type="Proteomes" id="UP000308891"/>
    </source>
</evidence>
<dbReference type="PANTHER" id="PTHR30349:SF77">
    <property type="entry name" value="TYROSINE RECOMBINASE XERC"/>
    <property type="match status" value="1"/>
</dbReference>
<dbReference type="Gene3D" id="1.10.150.130">
    <property type="match status" value="1"/>
</dbReference>
<dbReference type="InterPro" id="IPR044068">
    <property type="entry name" value="CB"/>
</dbReference>
<evidence type="ECO:0000259" key="10">
    <source>
        <dbReference type="PROSITE" id="PS51898"/>
    </source>
</evidence>
<proteinExistence type="predicted"/>
<dbReference type="GO" id="GO:0006310">
    <property type="term" value="P:DNA recombination"/>
    <property type="evidence" value="ECO:0007669"/>
    <property type="project" value="UniProtKB-KW"/>
</dbReference>
<name>A0A4T0UJ42_9NEIS</name>
<dbReference type="Proteomes" id="UP000308891">
    <property type="component" value="Unassembled WGS sequence"/>
</dbReference>
<dbReference type="InterPro" id="IPR050090">
    <property type="entry name" value="Tyrosine_recombinase_XerCD"/>
</dbReference>
<keyword evidence="4" id="KW-0159">Chromosome partition</keyword>
<dbReference type="PROSITE" id="PS51898">
    <property type="entry name" value="TYR_RECOMBINASE"/>
    <property type="match status" value="1"/>
</dbReference>
<dbReference type="GO" id="GO:0005737">
    <property type="term" value="C:cytoplasm"/>
    <property type="evidence" value="ECO:0007669"/>
    <property type="project" value="UniProtKB-SubCell"/>
</dbReference>
<dbReference type="Pfam" id="PF00589">
    <property type="entry name" value="Phage_integrase"/>
    <property type="match status" value="1"/>
</dbReference>
<keyword evidence="2" id="KW-0963">Cytoplasm</keyword>
<dbReference type="SUPFAM" id="SSF56349">
    <property type="entry name" value="DNA breaking-rejoining enzymes"/>
    <property type="match status" value="1"/>
</dbReference>
<evidence type="ECO:0000256" key="2">
    <source>
        <dbReference type="ARBA" id="ARBA00022490"/>
    </source>
</evidence>
<keyword evidence="8" id="KW-0131">Cell cycle</keyword>
<dbReference type="InterPro" id="IPR002104">
    <property type="entry name" value="Integrase_catalytic"/>
</dbReference>
<keyword evidence="5" id="KW-0229">DNA integration</keyword>
<evidence type="ECO:0000259" key="11">
    <source>
        <dbReference type="PROSITE" id="PS51900"/>
    </source>
</evidence>
<dbReference type="Gene3D" id="1.10.443.10">
    <property type="entry name" value="Intergrase catalytic core"/>
    <property type="match status" value="1"/>
</dbReference>
<dbReference type="InterPro" id="IPR011010">
    <property type="entry name" value="DNA_brk_join_enz"/>
</dbReference>
<dbReference type="InterPro" id="IPR010998">
    <property type="entry name" value="Integrase_recombinase_N"/>
</dbReference>
<protein>
    <submittedName>
        <fullName evidence="12">Integrase</fullName>
    </submittedName>
</protein>
<organism evidence="12 13">
    <name type="scientific">Crenobacter intestini</name>
    <dbReference type="NCBI Taxonomy" id="2563443"/>
    <lineage>
        <taxon>Bacteria</taxon>
        <taxon>Pseudomonadati</taxon>
        <taxon>Pseudomonadota</taxon>
        <taxon>Betaproteobacteria</taxon>
        <taxon>Neisseriales</taxon>
        <taxon>Neisseriaceae</taxon>
        <taxon>Crenobacter</taxon>
    </lineage>
</organism>
<comment type="subcellular location">
    <subcellularLocation>
        <location evidence="1">Cytoplasm</location>
    </subcellularLocation>
</comment>
<dbReference type="PANTHER" id="PTHR30349">
    <property type="entry name" value="PHAGE INTEGRASE-RELATED"/>
    <property type="match status" value="1"/>
</dbReference>
<reference evidence="12 13" key="1">
    <citation type="submission" date="2019-04" db="EMBL/GenBank/DDBJ databases">
        <title>Crenobacter sp. nov.</title>
        <authorList>
            <person name="Shi S."/>
        </authorList>
    </citation>
    <scope>NUCLEOTIDE SEQUENCE [LARGE SCALE GENOMIC DNA]</scope>
    <source>
        <strain evidence="12 13">GY 70310</strain>
    </source>
</reference>
<comment type="caution">
    <text evidence="12">The sequence shown here is derived from an EMBL/GenBank/DDBJ whole genome shotgun (WGS) entry which is preliminary data.</text>
</comment>
<dbReference type="GO" id="GO:0003677">
    <property type="term" value="F:DNA binding"/>
    <property type="evidence" value="ECO:0007669"/>
    <property type="project" value="UniProtKB-UniRule"/>
</dbReference>
<dbReference type="GO" id="GO:0051301">
    <property type="term" value="P:cell division"/>
    <property type="evidence" value="ECO:0007669"/>
    <property type="project" value="UniProtKB-KW"/>
</dbReference>
<dbReference type="EMBL" id="STGJ01000025">
    <property type="protein sequence ID" value="TIC78558.1"/>
    <property type="molecule type" value="Genomic_DNA"/>
</dbReference>
<keyword evidence="7" id="KW-0233">DNA recombination</keyword>
<dbReference type="AlphaFoldDB" id="A0A4T0UJ42"/>
<dbReference type="InterPro" id="IPR013762">
    <property type="entry name" value="Integrase-like_cat_sf"/>
</dbReference>
<keyword evidence="3" id="KW-0132">Cell division</keyword>
<feature type="domain" description="Tyr recombinase" evidence="10">
    <location>
        <begin position="168"/>
        <end position="389"/>
    </location>
</feature>
<dbReference type="GO" id="GO:0015074">
    <property type="term" value="P:DNA integration"/>
    <property type="evidence" value="ECO:0007669"/>
    <property type="project" value="UniProtKB-KW"/>
</dbReference>
<dbReference type="RefSeq" id="WP_136555796.1">
    <property type="nucleotide sequence ID" value="NZ_STGJ01000025.1"/>
</dbReference>
<accession>A0A4T0UJ42</accession>
<keyword evidence="13" id="KW-1185">Reference proteome</keyword>
<evidence type="ECO:0000256" key="7">
    <source>
        <dbReference type="ARBA" id="ARBA00023172"/>
    </source>
</evidence>
<keyword evidence="6 9" id="KW-0238">DNA-binding</keyword>
<evidence type="ECO:0000256" key="6">
    <source>
        <dbReference type="ARBA" id="ARBA00023125"/>
    </source>
</evidence>
<dbReference type="OrthoDB" id="8610787at2"/>
<evidence type="ECO:0000256" key="5">
    <source>
        <dbReference type="ARBA" id="ARBA00022908"/>
    </source>
</evidence>
<dbReference type="GO" id="GO:0007059">
    <property type="term" value="P:chromosome segregation"/>
    <property type="evidence" value="ECO:0007669"/>
    <property type="project" value="UniProtKB-KW"/>
</dbReference>
<dbReference type="PROSITE" id="PS51900">
    <property type="entry name" value="CB"/>
    <property type="match status" value="1"/>
</dbReference>
<evidence type="ECO:0000313" key="12">
    <source>
        <dbReference type="EMBL" id="TIC78558.1"/>
    </source>
</evidence>
<evidence type="ECO:0000256" key="4">
    <source>
        <dbReference type="ARBA" id="ARBA00022829"/>
    </source>
</evidence>
<evidence type="ECO:0000256" key="8">
    <source>
        <dbReference type="ARBA" id="ARBA00023306"/>
    </source>
</evidence>
<sequence length="394" mass="43960">MSDTEIALLDAQPLPALHGMLAQAVGANRNLGQSCRLRAQNDREAVIAWLANVAESAHTRESYLREADRLYRWAALRGATLSDLRHEDFVLYRAFLANPQPAAFWVSPCRHRRSHPDWRPFTGPLGESSIRLSMSVLNALFSWLVEARYLCSNPLTLARKQRQRGDRRITRLLSEAQIQTVFTVLAAQPCDTPLTVRAVARNRWLLTLALLTGLRVSEIVETRMSQLYALPNRSGKLCWYVDVLGKGSKHRQVPVNSELMAALADYRRGLGLPDTPAANEHLPLVCKVKPLKGGGLDAAPMTRQAAHIILKQLFRQAADYLRDHGRSDEAGALEAASAHWLRHTAASWMASSGQSIHSVKDTLGHADLSTTSRYLHTELDARHQDMEKLRIGRG</sequence>
<evidence type="ECO:0000256" key="1">
    <source>
        <dbReference type="ARBA" id="ARBA00004496"/>
    </source>
</evidence>